<dbReference type="SUPFAM" id="SSF48452">
    <property type="entry name" value="TPR-like"/>
    <property type="match status" value="1"/>
</dbReference>
<dbReference type="AlphaFoldDB" id="X0V1M3"/>
<evidence type="ECO:0000313" key="2">
    <source>
        <dbReference type="EMBL" id="GAF94545.1"/>
    </source>
</evidence>
<sequence>AIITKGEMLASKGNLEEREKAREQAKELLEQAVEVAGDDVRAHINLLIVKLMLARMSDAALAKEQIQSLEPEYLSLVEKFDSSAEAHSALAGFYLQLDLRNLDKAVEATEKAVELDKENVIYAINSANLCYRKFSIYGKKPELYKAIEVAKNALTLPDAQDKPGPRQRANRMNRVSLYIFLANCYIEQVLEPCEERTESESQEWLTKAEVAVHEIEQFFGSGENPRVIKWRGMLELAKFELAKGDRNIAIRELCTAYEQLKATSVRREFERVDSVL</sequence>
<feature type="coiled-coil region" evidence="1">
    <location>
        <begin position="11"/>
        <end position="38"/>
    </location>
</feature>
<reference evidence="2" key="1">
    <citation type="journal article" date="2014" name="Front. Microbiol.">
        <title>High frequency of phylogenetically diverse reductive dehalogenase-homologous genes in deep subseafloor sedimentary metagenomes.</title>
        <authorList>
            <person name="Kawai M."/>
            <person name="Futagami T."/>
            <person name="Toyoda A."/>
            <person name="Takaki Y."/>
            <person name="Nishi S."/>
            <person name="Hori S."/>
            <person name="Arai W."/>
            <person name="Tsubouchi T."/>
            <person name="Morono Y."/>
            <person name="Uchiyama I."/>
            <person name="Ito T."/>
            <person name="Fujiyama A."/>
            <person name="Inagaki F."/>
            <person name="Takami H."/>
        </authorList>
    </citation>
    <scope>NUCLEOTIDE SEQUENCE</scope>
    <source>
        <strain evidence="2">Expedition CK06-06</strain>
    </source>
</reference>
<accession>X0V1M3</accession>
<protein>
    <submittedName>
        <fullName evidence="2">Uncharacterized protein</fullName>
    </submittedName>
</protein>
<gene>
    <name evidence="2" type="ORF">S01H1_30010</name>
</gene>
<proteinExistence type="predicted"/>
<name>X0V1M3_9ZZZZ</name>
<comment type="caution">
    <text evidence="2">The sequence shown here is derived from an EMBL/GenBank/DDBJ whole genome shotgun (WGS) entry which is preliminary data.</text>
</comment>
<dbReference type="InterPro" id="IPR011990">
    <property type="entry name" value="TPR-like_helical_dom_sf"/>
</dbReference>
<evidence type="ECO:0000256" key="1">
    <source>
        <dbReference type="SAM" id="Coils"/>
    </source>
</evidence>
<feature type="non-terminal residue" evidence="2">
    <location>
        <position position="276"/>
    </location>
</feature>
<dbReference type="SMART" id="SM00028">
    <property type="entry name" value="TPR"/>
    <property type="match status" value="2"/>
</dbReference>
<organism evidence="2">
    <name type="scientific">marine sediment metagenome</name>
    <dbReference type="NCBI Taxonomy" id="412755"/>
    <lineage>
        <taxon>unclassified sequences</taxon>
        <taxon>metagenomes</taxon>
        <taxon>ecological metagenomes</taxon>
    </lineage>
</organism>
<feature type="non-terminal residue" evidence="2">
    <location>
        <position position="1"/>
    </location>
</feature>
<dbReference type="EMBL" id="BARS01018443">
    <property type="protein sequence ID" value="GAF94545.1"/>
    <property type="molecule type" value="Genomic_DNA"/>
</dbReference>
<dbReference type="InterPro" id="IPR019734">
    <property type="entry name" value="TPR_rpt"/>
</dbReference>
<keyword evidence="1" id="KW-0175">Coiled coil</keyword>
<dbReference type="Gene3D" id="1.25.40.10">
    <property type="entry name" value="Tetratricopeptide repeat domain"/>
    <property type="match status" value="1"/>
</dbReference>